<dbReference type="CDD" id="cd00060">
    <property type="entry name" value="FHA"/>
    <property type="match status" value="1"/>
</dbReference>
<dbReference type="Gene3D" id="3.40.50.300">
    <property type="entry name" value="P-loop containing nucleotide triphosphate hydrolases"/>
    <property type="match status" value="1"/>
</dbReference>
<dbReference type="InterPro" id="IPR050921">
    <property type="entry name" value="T4SS_GSP_E_ATPase"/>
</dbReference>
<protein>
    <submittedName>
        <fullName evidence="4">Flp pilus assembly complex ATPase component TadA</fullName>
    </submittedName>
</protein>
<dbReference type="Gene3D" id="3.30.450.380">
    <property type="match status" value="1"/>
</dbReference>
<feature type="compositionally biased region" description="Low complexity" evidence="2">
    <location>
        <begin position="109"/>
        <end position="118"/>
    </location>
</feature>
<evidence type="ECO:0000256" key="1">
    <source>
        <dbReference type="ARBA" id="ARBA00006611"/>
    </source>
</evidence>
<feature type="compositionally biased region" description="Low complexity" evidence="2">
    <location>
        <begin position="161"/>
        <end position="171"/>
    </location>
</feature>
<dbReference type="InterPro" id="IPR001482">
    <property type="entry name" value="T2SS/T4SS_dom"/>
</dbReference>
<accession>A0ABZ2KGC4</accession>
<dbReference type="InterPro" id="IPR008984">
    <property type="entry name" value="SMAD_FHA_dom_sf"/>
</dbReference>
<evidence type="ECO:0000313" key="4">
    <source>
        <dbReference type="EMBL" id="WXA96610.1"/>
    </source>
</evidence>
<reference evidence="4 5" key="1">
    <citation type="submission" date="2021-12" db="EMBL/GenBank/DDBJ databases">
        <title>Discovery of the Pendulisporaceae a myxobacterial family with distinct sporulation behavior and unique specialized metabolism.</title>
        <authorList>
            <person name="Garcia R."/>
            <person name="Popoff A."/>
            <person name="Bader C.D."/>
            <person name="Loehr J."/>
            <person name="Walesch S."/>
            <person name="Walt C."/>
            <person name="Boldt J."/>
            <person name="Bunk B."/>
            <person name="Haeckl F.J.F.P.J."/>
            <person name="Gunesch A.P."/>
            <person name="Birkelbach J."/>
            <person name="Nuebel U."/>
            <person name="Pietschmann T."/>
            <person name="Bach T."/>
            <person name="Mueller R."/>
        </authorList>
    </citation>
    <scope>NUCLEOTIDE SEQUENCE [LARGE SCALE GENOMIC DNA]</scope>
    <source>
        <strain evidence="4 5">MSr12523</strain>
    </source>
</reference>
<evidence type="ECO:0000313" key="5">
    <source>
        <dbReference type="Proteomes" id="UP001379533"/>
    </source>
</evidence>
<dbReference type="Pfam" id="PF00498">
    <property type="entry name" value="FHA"/>
    <property type="match status" value="1"/>
</dbReference>
<feature type="domain" description="FHA" evidence="3">
    <location>
        <begin position="32"/>
        <end position="80"/>
    </location>
</feature>
<dbReference type="InterPro" id="IPR027417">
    <property type="entry name" value="P-loop_NTPase"/>
</dbReference>
<comment type="similarity">
    <text evidence="1">Belongs to the GSP E family.</text>
</comment>
<dbReference type="SUPFAM" id="SSF49879">
    <property type="entry name" value="SMAD/FHA domain"/>
    <property type="match status" value="1"/>
</dbReference>
<evidence type="ECO:0000259" key="3">
    <source>
        <dbReference type="PROSITE" id="PS50006"/>
    </source>
</evidence>
<gene>
    <name evidence="4" type="primary">tadA</name>
    <name evidence="4" type="ORF">LZC95_07150</name>
</gene>
<dbReference type="InterPro" id="IPR000253">
    <property type="entry name" value="FHA_dom"/>
</dbReference>
<dbReference type="CDD" id="cd01130">
    <property type="entry name" value="VirB11-like_ATPase"/>
    <property type="match status" value="1"/>
</dbReference>
<dbReference type="RefSeq" id="WP_394847230.1">
    <property type="nucleotide sequence ID" value="NZ_CP089982.1"/>
</dbReference>
<dbReference type="PANTHER" id="PTHR30486:SF15">
    <property type="entry name" value="TYPE II_IV SECRETION SYSTEM ATPASE"/>
    <property type="match status" value="1"/>
</dbReference>
<proteinExistence type="inferred from homology"/>
<feature type="compositionally biased region" description="Pro residues" evidence="2">
    <location>
        <begin position="149"/>
        <end position="160"/>
    </location>
</feature>
<dbReference type="SMART" id="SM00240">
    <property type="entry name" value="FHA"/>
    <property type="match status" value="1"/>
</dbReference>
<dbReference type="PROSITE" id="PS50006">
    <property type="entry name" value="FHA_DOMAIN"/>
    <property type="match status" value="1"/>
</dbReference>
<dbReference type="EMBL" id="CP089982">
    <property type="protein sequence ID" value="WXA96610.1"/>
    <property type="molecule type" value="Genomic_DNA"/>
</dbReference>
<evidence type="ECO:0000256" key="2">
    <source>
        <dbReference type="SAM" id="MobiDB-lite"/>
    </source>
</evidence>
<dbReference type="Proteomes" id="UP001379533">
    <property type="component" value="Chromosome"/>
</dbReference>
<dbReference type="SUPFAM" id="SSF52540">
    <property type="entry name" value="P-loop containing nucleoside triphosphate hydrolases"/>
    <property type="match status" value="1"/>
</dbReference>
<name>A0ABZ2KGC4_9BACT</name>
<sequence length="609" mass="65468">MAARPSSNQVQVVIHTDDGSERTEMVPIGAPITIGRHVNCVLRLDSDLVSRQHAVVEIGPASMRVEDVSTNGTIAGEMLLRRQAVDVPFGTPVVLGNFTVYFMPPAGAAPAPAPRAQPSHQMPGQLPQIPGGHGRPPLAAVPAAHGGQPTPPVAAPPGAAPAPGGDRPQQPRVLSQGAITTPEALQKREKQVALRREIHKLLLEHLDLAAMDPSKVDDPSMRPKVLNALRRIIANLESRLPADTDRDQLIGELTDEALGLGPLERFLADPQITEIMVVDPNTIYIERSGKLTLSETRFTDDERVRAVIERIVTPLGRRIDESSPLVDARLKDGSRVNAVIKPLALRGSCITIRKFSKTPLTLEKLIGFGALTPQMGLFLTRSVIAKRNIVISGGTGSGKTTLLNVLSGAIPSEERIVTIEDAAELQLAQPHVVSLETRPANLEGKGEYTIRDLVKNSLRMRPDRIVVGECRGGEALDMLQAMNTGHDGSLTTTHANSPEEAISRIETLVLMAGVDLPVRAIRDQIAGAVHVIVQQTRFSDGSRRVSAISEVTGVGDEGTIEMRPIFEFIRTGTGPGGKVIGEFRATGYLPSYLNDFIVMGLVKRGEAYL</sequence>
<feature type="region of interest" description="Disordered" evidence="2">
    <location>
        <begin position="109"/>
        <end position="183"/>
    </location>
</feature>
<organism evidence="4 5">
    <name type="scientific">Pendulispora brunnea</name>
    <dbReference type="NCBI Taxonomy" id="2905690"/>
    <lineage>
        <taxon>Bacteria</taxon>
        <taxon>Pseudomonadati</taxon>
        <taxon>Myxococcota</taxon>
        <taxon>Myxococcia</taxon>
        <taxon>Myxococcales</taxon>
        <taxon>Sorangiineae</taxon>
        <taxon>Pendulisporaceae</taxon>
        <taxon>Pendulispora</taxon>
    </lineage>
</organism>
<keyword evidence="5" id="KW-1185">Reference proteome</keyword>
<dbReference type="Pfam" id="PF00437">
    <property type="entry name" value="T2SSE"/>
    <property type="match status" value="1"/>
</dbReference>
<dbReference type="Gene3D" id="2.60.200.20">
    <property type="match status" value="1"/>
</dbReference>
<dbReference type="PANTHER" id="PTHR30486">
    <property type="entry name" value="TWITCHING MOTILITY PROTEIN PILT"/>
    <property type="match status" value="1"/>
</dbReference>